<dbReference type="PANTHER" id="PTHR43669:SF3">
    <property type="entry name" value="ALCOHOL DEHYDROGENASE, PUTATIVE (AFU_ORTHOLOGUE AFUA_3G03445)-RELATED"/>
    <property type="match status" value="1"/>
</dbReference>
<comment type="caution">
    <text evidence="3">The sequence shown here is derived from an EMBL/GenBank/DDBJ whole genome shotgun (WGS) entry which is preliminary data.</text>
</comment>
<protein>
    <submittedName>
        <fullName evidence="3">SDR family oxidoreductase</fullName>
        <ecNumber evidence="3">1.-.-.-</ecNumber>
    </submittedName>
</protein>
<keyword evidence="4" id="KW-1185">Reference proteome</keyword>
<dbReference type="GO" id="GO:0016491">
    <property type="term" value="F:oxidoreductase activity"/>
    <property type="evidence" value="ECO:0007669"/>
    <property type="project" value="UniProtKB-KW"/>
</dbReference>
<accession>A0ABU3QE60</accession>
<evidence type="ECO:0000313" key="3">
    <source>
        <dbReference type="EMBL" id="MDT9681068.1"/>
    </source>
</evidence>
<dbReference type="Gene3D" id="3.40.50.720">
    <property type="entry name" value="NAD(P)-binding Rossmann-like Domain"/>
    <property type="match status" value="1"/>
</dbReference>
<dbReference type="EC" id="1.-.-.-" evidence="3"/>
<dbReference type="RefSeq" id="WP_315876117.1">
    <property type="nucleotide sequence ID" value="NZ_JAWCTQ010000002.1"/>
</dbReference>
<dbReference type="InterPro" id="IPR002347">
    <property type="entry name" value="SDR_fam"/>
</dbReference>
<dbReference type="SUPFAM" id="SSF51735">
    <property type="entry name" value="NAD(P)-binding Rossmann-fold domains"/>
    <property type="match status" value="1"/>
</dbReference>
<evidence type="ECO:0000313" key="4">
    <source>
        <dbReference type="Proteomes" id="UP001250181"/>
    </source>
</evidence>
<keyword evidence="2 3" id="KW-0560">Oxidoreductase</keyword>
<comment type="similarity">
    <text evidence="1">Belongs to the short-chain dehydrogenases/reductases (SDR) family.</text>
</comment>
<dbReference type="EMBL" id="JAWCTQ010000002">
    <property type="protein sequence ID" value="MDT9681068.1"/>
    <property type="molecule type" value="Genomic_DNA"/>
</dbReference>
<dbReference type="CDD" id="cd05233">
    <property type="entry name" value="SDR_c"/>
    <property type="match status" value="1"/>
</dbReference>
<reference evidence="3 4" key="1">
    <citation type="submission" date="2023-09" db="EMBL/GenBank/DDBJ databases">
        <title>Streptomyces sp. nov.: A antagonism against Alternaria gaisen Producing Streptochlin, Isolated from Tamarix root soil.</title>
        <authorList>
            <person name="Chen Y."/>
        </authorList>
    </citation>
    <scope>NUCLEOTIDE SEQUENCE [LARGE SCALE GENOMIC DNA]</scope>
    <source>
        <strain evidence="3 4">TRM76323</strain>
    </source>
</reference>
<dbReference type="Proteomes" id="UP001250181">
    <property type="component" value="Unassembled WGS sequence"/>
</dbReference>
<dbReference type="InterPro" id="IPR036291">
    <property type="entry name" value="NAD(P)-bd_dom_sf"/>
</dbReference>
<dbReference type="PANTHER" id="PTHR43669">
    <property type="entry name" value="5-KETO-D-GLUCONATE 5-REDUCTASE"/>
    <property type="match status" value="1"/>
</dbReference>
<evidence type="ECO:0000256" key="2">
    <source>
        <dbReference type="ARBA" id="ARBA00023002"/>
    </source>
</evidence>
<sequence length="284" mass="30197">MANDGVVLVTGAGFRSAEGSNDTENIYTSRFYKPNIGACVALEVAMTGRSVVIASSSEAKLSRVRQSILDMCGTATVSTAPVDLSDPSSVQRMVDDLPEGKHVDVVHSAGLGAANYKIPDDNPYLPVERTPIGFPTQEFDAVVTTLLLLVQKVIPRVAEQERTRLIVVGSMSGIRAYPFGYSHASAKAGLHHAVRTLALELNQRGIHVTEVNPGVVDTGLYDNPAVAQASAAASKAFGYTFEGDRIPQMPPREVGRAIAYALNSEAHVLTINLVPFGQEPHTGS</sequence>
<dbReference type="PRINTS" id="PR00081">
    <property type="entry name" value="GDHRDH"/>
</dbReference>
<dbReference type="Pfam" id="PF00106">
    <property type="entry name" value="adh_short"/>
    <property type="match status" value="1"/>
</dbReference>
<organism evidence="3 4">
    <name type="scientific">Streptomyces tamarix</name>
    <dbReference type="NCBI Taxonomy" id="3078565"/>
    <lineage>
        <taxon>Bacteria</taxon>
        <taxon>Bacillati</taxon>
        <taxon>Actinomycetota</taxon>
        <taxon>Actinomycetes</taxon>
        <taxon>Kitasatosporales</taxon>
        <taxon>Streptomycetaceae</taxon>
        <taxon>Streptomyces</taxon>
    </lineage>
</organism>
<evidence type="ECO:0000256" key="1">
    <source>
        <dbReference type="ARBA" id="ARBA00006484"/>
    </source>
</evidence>
<proteinExistence type="inferred from homology"/>
<name>A0ABU3QE60_9ACTN</name>
<gene>
    <name evidence="3" type="ORF">RND61_03100</name>
</gene>